<evidence type="ECO:0000256" key="1">
    <source>
        <dbReference type="ARBA" id="ARBA00004651"/>
    </source>
</evidence>
<reference evidence="7 8" key="1">
    <citation type="submission" date="2020-08" db="EMBL/GenBank/DDBJ databases">
        <title>Genomic Encyclopedia of Type Strains, Phase IV (KMG-IV): sequencing the most valuable type-strain genomes for metagenomic binning, comparative biology and taxonomic classification.</title>
        <authorList>
            <person name="Goeker M."/>
        </authorList>
    </citation>
    <scope>NUCLEOTIDE SEQUENCE [LARGE SCALE GENOMIC DNA]</scope>
    <source>
        <strain evidence="7 8">DSM 105137</strain>
    </source>
</reference>
<evidence type="ECO:0000313" key="7">
    <source>
        <dbReference type="EMBL" id="MBB4079668.1"/>
    </source>
</evidence>
<comment type="caution">
    <text evidence="7">The sequence shown here is derived from an EMBL/GenBank/DDBJ whole genome shotgun (WGS) entry which is preliminary data.</text>
</comment>
<feature type="transmembrane region" description="Helical" evidence="6">
    <location>
        <begin position="145"/>
        <end position="167"/>
    </location>
</feature>
<keyword evidence="4 6" id="KW-1133">Transmembrane helix</keyword>
<keyword evidence="2" id="KW-1003">Cell membrane</keyword>
<dbReference type="RefSeq" id="WP_183495901.1">
    <property type="nucleotide sequence ID" value="NZ_JACIFF010000005.1"/>
</dbReference>
<dbReference type="PANTHER" id="PTHR30250:SF11">
    <property type="entry name" value="O-ANTIGEN TRANSPORTER-RELATED"/>
    <property type="match status" value="1"/>
</dbReference>
<proteinExistence type="predicted"/>
<gene>
    <name evidence="7" type="ORF">GGR28_002293</name>
</gene>
<evidence type="ECO:0000256" key="5">
    <source>
        <dbReference type="ARBA" id="ARBA00023136"/>
    </source>
</evidence>
<feature type="transmembrane region" description="Helical" evidence="6">
    <location>
        <begin position="382"/>
        <end position="406"/>
    </location>
</feature>
<feature type="transmembrane region" description="Helical" evidence="6">
    <location>
        <begin position="173"/>
        <end position="195"/>
    </location>
</feature>
<dbReference type="AlphaFoldDB" id="A0A840ECF5"/>
<evidence type="ECO:0000256" key="4">
    <source>
        <dbReference type="ARBA" id="ARBA00022989"/>
    </source>
</evidence>
<accession>A0A840ECF5</accession>
<evidence type="ECO:0000313" key="8">
    <source>
        <dbReference type="Proteomes" id="UP000576209"/>
    </source>
</evidence>
<comment type="subcellular location">
    <subcellularLocation>
        <location evidence="1">Cell membrane</location>
        <topology evidence="1">Multi-pass membrane protein</topology>
    </subcellularLocation>
</comment>
<evidence type="ECO:0000256" key="3">
    <source>
        <dbReference type="ARBA" id="ARBA00022692"/>
    </source>
</evidence>
<keyword evidence="3 6" id="KW-0812">Transmembrane</keyword>
<dbReference type="InterPro" id="IPR050833">
    <property type="entry name" value="Poly_Biosynth_Transport"/>
</dbReference>
<feature type="transmembrane region" description="Helical" evidence="6">
    <location>
        <begin position="263"/>
        <end position="280"/>
    </location>
</feature>
<feature type="transmembrane region" description="Helical" evidence="6">
    <location>
        <begin position="300"/>
        <end position="317"/>
    </location>
</feature>
<protein>
    <submittedName>
        <fullName evidence="7">O-antigen/teichoic acid export membrane protein</fullName>
    </submittedName>
</protein>
<name>A0A840ECF5_9BACT</name>
<feature type="transmembrane region" description="Helical" evidence="6">
    <location>
        <begin position="115"/>
        <end position="133"/>
    </location>
</feature>
<keyword evidence="5 6" id="KW-0472">Membrane</keyword>
<dbReference type="GO" id="GO:0005886">
    <property type="term" value="C:plasma membrane"/>
    <property type="evidence" value="ECO:0007669"/>
    <property type="project" value="UniProtKB-SubCell"/>
</dbReference>
<feature type="transmembrane region" description="Helical" evidence="6">
    <location>
        <begin position="77"/>
        <end position="103"/>
    </location>
</feature>
<dbReference type="Proteomes" id="UP000576209">
    <property type="component" value="Unassembled WGS sequence"/>
</dbReference>
<feature type="transmembrane region" description="Helical" evidence="6">
    <location>
        <begin position="329"/>
        <end position="351"/>
    </location>
</feature>
<evidence type="ECO:0000256" key="6">
    <source>
        <dbReference type="SAM" id="Phobius"/>
    </source>
</evidence>
<feature type="transmembrane region" description="Helical" evidence="6">
    <location>
        <begin position="418"/>
        <end position="435"/>
    </location>
</feature>
<dbReference type="PANTHER" id="PTHR30250">
    <property type="entry name" value="PST FAMILY PREDICTED COLANIC ACID TRANSPORTER"/>
    <property type="match status" value="1"/>
</dbReference>
<evidence type="ECO:0000256" key="2">
    <source>
        <dbReference type="ARBA" id="ARBA00022475"/>
    </source>
</evidence>
<keyword evidence="8" id="KW-1185">Reference proteome</keyword>
<feature type="transmembrane region" description="Helical" evidence="6">
    <location>
        <begin position="222"/>
        <end position="243"/>
    </location>
</feature>
<feature type="transmembrane region" description="Helical" evidence="6">
    <location>
        <begin position="358"/>
        <end position="376"/>
    </location>
</feature>
<feature type="transmembrane region" description="Helical" evidence="6">
    <location>
        <begin position="44"/>
        <end position="65"/>
    </location>
</feature>
<sequence>MTSSGLVRAGQFNQAVRQGAYIIIALALPRLGIPTEQIGEWESLLFLGFVLGFGWTTGLLQGFLIKMGKFAGLQAEGFARAAVITTGLFSAGILAIAALFHAQLFVVLQLDDAPVGWYFFFVLLLSRWPSYCFEQALLLTGRAGLLTLYAVFNALGLVLSLLLPLYLGYDLLSAMKVLAGFAGAKAFGLVLWSLVGSRKNPVLTDTDSRAEMSNWLRISRPLMAYATVGALVSAVDPWIVNYWSGGDEEIFAIFRYGVRELPFLAALINGMTVVAIPVIARDKEGGLKILRDQSRKLFHYIFALTFLMMLTAEWWWTRVFTEAFADSLPVFYTYLLVVGCRLVFAMTVLTALNETRKLYLWGLLELAVNVVLSLALAPRYGLLGIIWATVIASYFHEVCLVLYLRYCTGTDWHNYADLRWYGTYLLGLFLAYWWVT</sequence>
<dbReference type="EMBL" id="JACIFF010000005">
    <property type="protein sequence ID" value="MBB4079668.1"/>
    <property type="molecule type" value="Genomic_DNA"/>
</dbReference>
<organism evidence="7 8">
    <name type="scientific">Neolewinella aquimaris</name>
    <dbReference type="NCBI Taxonomy" id="1835722"/>
    <lineage>
        <taxon>Bacteria</taxon>
        <taxon>Pseudomonadati</taxon>
        <taxon>Bacteroidota</taxon>
        <taxon>Saprospiria</taxon>
        <taxon>Saprospirales</taxon>
        <taxon>Lewinellaceae</taxon>
        <taxon>Neolewinella</taxon>
    </lineage>
</organism>